<feature type="transmembrane region" description="Helical" evidence="1">
    <location>
        <begin position="58"/>
        <end position="83"/>
    </location>
</feature>
<dbReference type="EMBL" id="JALJXV010000001">
    <property type="protein sequence ID" value="MCP1673242.1"/>
    <property type="molecule type" value="Genomic_DNA"/>
</dbReference>
<dbReference type="Proteomes" id="UP001205843">
    <property type="component" value="Unassembled WGS sequence"/>
</dbReference>
<keyword evidence="1" id="KW-0812">Transmembrane</keyword>
<comment type="caution">
    <text evidence="2">The sequence shown here is derived from an EMBL/GenBank/DDBJ whole genome shotgun (WGS) entry which is preliminary data.</text>
</comment>
<keyword evidence="1" id="KW-0472">Membrane</keyword>
<dbReference type="AlphaFoldDB" id="A0AAE3G3I2"/>
<keyword evidence="3" id="KW-1185">Reference proteome</keyword>
<gene>
    <name evidence="2" type="ORF">J2T57_000334</name>
</gene>
<evidence type="ECO:0000256" key="1">
    <source>
        <dbReference type="SAM" id="Phobius"/>
    </source>
</evidence>
<evidence type="ECO:0000313" key="2">
    <source>
        <dbReference type="EMBL" id="MCP1673242.1"/>
    </source>
</evidence>
<organism evidence="2 3">
    <name type="scientific">Natronocella acetinitrilica</name>
    <dbReference type="NCBI Taxonomy" id="414046"/>
    <lineage>
        <taxon>Bacteria</taxon>
        <taxon>Pseudomonadati</taxon>
        <taxon>Pseudomonadota</taxon>
        <taxon>Gammaproteobacteria</taxon>
        <taxon>Chromatiales</taxon>
        <taxon>Ectothiorhodospiraceae</taxon>
        <taxon>Natronocella</taxon>
    </lineage>
</organism>
<accession>A0AAE3G3I2</accession>
<protein>
    <submittedName>
        <fullName evidence="2">Archaellum biogenesis protein FlaJ (TadC family)</fullName>
    </submittedName>
</protein>
<reference evidence="2" key="1">
    <citation type="submission" date="2022-03" db="EMBL/GenBank/DDBJ databases">
        <title>Genomic Encyclopedia of Type Strains, Phase III (KMG-III): the genomes of soil and plant-associated and newly described type strains.</title>
        <authorList>
            <person name="Whitman W."/>
        </authorList>
    </citation>
    <scope>NUCLEOTIDE SEQUENCE</scope>
    <source>
        <strain evidence="2">ANL 6-2</strain>
    </source>
</reference>
<keyword evidence="1" id="KW-1133">Transmembrane helix</keyword>
<name>A0AAE3G3I2_9GAMM</name>
<feature type="transmembrane region" description="Helical" evidence="1">
    <location>
        <begin position="12"/>
        <end position="37"/>
    </location>
</feature>
<sequence>MLDALAGNETLWWSVAAVSVLTFLGSLVLVPWLVVRIPRDYFVHEERRKPLCAHCHPLVRLCLLAAKNLVGGVLLVAGILMLVLPGQGLITMLIALMLIDFPGKFHVERWVVEREPVFRAINWLRQRSGRPPLALSDD</sequence>
<proteinExistence type="predicted"/>
<dbReference type="RefSeq" id="WP_253473267.1">
    <property type="nucleotide sequence ID" value="NZ_JALJXV010000001.1"/>
</dbReference>
<evidence type="ECO:0000313" key="3">
    <source>
        <dbReference type="Proteomes" id="UP001205843"/>
    </source>
</evidence>